<proteinExistence type="predicted"/>
<dbReference type="EMBL" id="JBEDUW010000002">
    <property type="protein sequence ID" value="KAK9943341.1"/>
    <property type="molecule type" value="Genomic_DNA"/>
</dbReference>
<gene>
    <name evidence="1" type="ORF">M0R45_008951</name>
</gene>
<protein>
    <submittedName>
        <fullName evidence="1">Uncharacterized protein</fullName>
    </submittedName>
</protein>
<evidence type="ECO:0000313" key="1">
    <source>
        <dbReference type="EMBL" id="KAK9943341.1"/>
    </source>
</evidence>
<keyword evidence="2" id="KW-1185">Reference proteome</keyword>
<evidence type="ECO:0000313" key="2">
    <source>
        <dbReference type="Proteomes" id="UP001457282"/>
    </source>
</evidence>
<name>A0AAW1Y3L0_RUBAR</name>
<dbReference type="Proteomes" id="UP001457282">
    <property type="component" value="Unassembled WGS sequence"/>
</dbReference>
<sequence length="174" mass="20002">MDASGYICSERAPDKRGKALAQGLEYERSLPLISIPIQIPSKDRVTWVTEVEVHSGYFTFSQNPEDQVIKTCRTYGVPFQAHTLERVNNDTEGDSFAVQEDFYPVLYKMLRNKQDWKNSVYFRGQATFELGTMEWTESVLKKFAGSLKSAEIFGTVGVSRFPYHYCFEHMESIL</sequence>
<dbReference type="AlphaFoldDB" id="A0AAW1Y3L0"/>
<comment type="caution">
    <text evidence="1">The sequence shown here is derived from an EMBL/GenBank/DDBJ whole genome shotgun (WGS) entry which is preliminary data.</text>
</comment>
<reference evidence="1 2" key="1">
    <citation type="journal article" date="2023" name="G3 (Bethesda)">
        <title>A chromosome-length genome assembly and annotation of blackberry (Rubus argutus, cv. 'Hillquist').</title>
        <authorList>
            <person name="Bruna T."/>
            <person name="Aryal R."/>
            <person name="Dudchenko O."/>
            <person name="Sargent D.J."/>
            <person name="Mead D."/>
            <person name="Buti M."/>
            <person name="Cavallini A."/>
            <person name="Hytonen T."/>
            <person name="Andres J."/>
            <person name="Pham M."/>
            <person name="Weisz D."/>
            <person name="Mascagni F."/>
            <person name="Usai G."/>
            <person name="Natali L."/>
            <person name="Bassil N."/>
            <person name="Fernandez G.E."/>
            <person name="Lomsadze A."/>
            <person name="Armour M."/>
            <person name="Olukolu B."/>
            <person name="Poorten T."/>
            <person name="Britton C."/>
            <person name="Davik J."/>
            <person name="Ashrafi H."/>
            <person name="Aiden E.L."/>
            <person name="Borodovsky M."/>
            <person name="Worthington M."/>
        </authorList>
    </citation>
    <scope>NUCLEOTIDE SEQUENCE [LARGE SCALE GENOMIC DNA]</scope>
    <source>
        <strain evidence="1">PI 553951</strain>
    </source>
</reference>
<accession>A0AAW1Y3L0</accession>
<organism evidence="1 2">
    <name type="scientific">Rubus argutus</name>
    <name type="common">Southern blackberry</name>
    <dbReference type="NCBI Taxonomy" id="59490"/>
    <lineage>
        <taxon>Eukaryota</taxon>
        <taxon>Viridiplantae</taxon>
        <taxon>Streptophyta</taxon>
        <taxon>Embryophyta</taxon>
        <taxon>Tracheophyta</taxon>
        <taxon>Spermatophyta</taxon>
        <taxon>Magnoliopsida</taxon>
        <taxon>eudicotyledons</taxon>
        <taxon>Gunneridae</taxon>
        <taxon>Pentapetalae</taxon>
        <taxon>rosids</taxon>
        <taxon>fabids</taxon>
        <taxon>Rosales</taxon>
        <taxon>Rosaceae</taxon>
        <taxon>Rosoideae</taxon>
        <taxon>Rosoideae incertae sedis</taxon>
        <taxon>Rubus</taxon>
    </lineage>
</organism>